<feature type="domain" description="BD-FAE-like" evidence="1">
    <location>
        <begin position="64"/>
        <end position="180"/>
    </location>
</feature>
<dbReference type="PANTHER" id="PTHR43265:SF1">
    <property type="entry name" value="ESTERASE ESTD"/>
    <property type="match status" value="1"/>
</dbReference>
<evidence type="ECO:0000313" key="3">
    <source>
        <dbReference type="Proteomes" id="UP000233491"/>
    </source>
</evidence>
<comment type="caution">
    <text evidence="2">The sequence shown here is derived from an EMBL/GenBank/DDBJ whole genome shotgun (WGS) entry which is preliminary data.</text>
</comment>
<dbReference type="PANTHER" id="PTHR43265">
    <property type="entry name" value="ESTERASE ESTD"/>
    <property type="match status" value="1"/>
</dbReference>
<protein>
    <recommendedName>
        <fullName evidence="1">BD-FAE-like domain-containing protein</fullName>
    </recommendedName>
</protein>
<dbReference type="SUPFAM" id="SSF53474">
    <property type="entry name" value="alpha/beta-Hydrolases"/>
    <property type="match status" value="1"/>
</dbReference>
<gene>
    <name evidence="2" type="ORF">CXZ10_19980</name>
</gene>
<reference evidence="2 3" key="1">
    <citation type="submission" date="2017-12" db="EMBL/GenBank/DDBJ databases">
        <title>Anaerobic carbon monoxide metabolism by Pleomorphomonas carboxyditropha sp. nov., a new mesophilic hydrogenogenic carboxidotroph.</title>
        <authorList>
            <person name="Esquivel-Elizondo S."/>
            <person name="Krajmalnik-Brown R."/>
        </authorList>
    </citation>
    <scope>NUCLEOTIDE SEQUENCE [LARGE SCALE GENOMIC DNA]</scope>
    <source>
        <strain evidence="2 3">R5-392</strain>
    </source>
</reference>
<dbReference type="Pfam" id="PF20434">
    <property type="entry name" value="BD-FAE"/>
    <property type="match status" value="1"/>
</dbReference>
<dbReference type="EMBL" id="PJNW01000019">
    <property type="protein sequence ID" value="PKR87331.1"/>
    <property type="molecule type" value="Genomic_DNA"/>
</dbReference>
<proteinExistence type="predicted"/>
<dbReference type="Gene3D" id="3.40.50.1820">
    <property type="entry name" value="alpha/beta hydrolase"/>
    <property type="match status" value="1"/>
</dbReference>
<sequence>MSLRAYMGTYFARAPAGLEIVSLEKTGVQDRAIGIECSQDFWHGYTYDELLRRNEIALSYILQKFDAKTIPIIGTSEGGAIALELAAQTNAAQSLAVIGAGAMPQRQELQMLYGTEVTDSELQRVKSNPQSVDERAFGLSNLYWSSVLDRDPKHYVEQISVPTLIIIGEKDQDVPVASARLANDLIRNSKLIVWPNATHTFDTPKGNQRNEVVETAITFLTHGNP</sequence>
<keyword evidence="3" id="KW-1185">Reference proteome</keyword>
<dbReference type="AlphaFoldDB" id="A0A1I4V9N4"/>
<evidence type="ECO:0000259" key="1">
    <source>
        <dbReference type="Pfam" id="PF20434"/>
    </source>
</evidence>
<dbReference type="InterPro" id="IPR029058">
    <property type="entry name" value="AB_hydrolase_fold"/>
</dbReference>
<name>A0A1I4V9N4_9HYPH</name>
<accession>A0A1I4V9N4</accession>
<evidence type="ECO:0000313" key="2">
    <source>
        <dbReference type="EMBL" id="PKR87331.1"/>
    </source>
</evidence>
<dbReference type="Proteomes" id="UP000233491">
    <property type="component" value="Unassembled WGS sequence"/>
</dbReference>
<dbReference type="GO" id="GO:0052689">
    <property type="term" value="F:carboxylic ester hydrolase activity"/>
    <property type="evidence" value="ECO:0007669"/>
    <property type="project" value="TreeGrafter"/>
</dbReference>
<dbReference type="InterPro" id="IPR053145">
    <property type="entry name" value="AB_hydrolase_Est10"/>
</dbReference>
<dbReference type="InterPro" id="IPR049492">
    <property type="entry name" value="BD-FAE-like_dom"/>
</dbReference>
<organism evidence="2 3">
    <name type="scientific">Pleomorphomonas diazotrophica</name>
    <dbReference type="NCBI Taxonomy" id="1166257"/>
    <lineage>
        <taxon>Bacteria</taxon>
        <taxon>Pseudomonadati</taxon>
        <taxon>Pseudomonadota</taxon>
        <taxon>Alphaproteobacteria</taxon>
        <taxon>Hyphomicrobiales</taxon>
        <taxon>Pleomorphomonadaceae</taxon>
        <taxon>Pleomorphomonas</taxon>
    </lineage>
</organism>